<keyword evidence="2" id="KW-1185">Reference proteome</keyword>
<evidence type="ECO:0000313" key="2">
    <source>
        <dbReference type="Proteomes" id="UP000521943"/>
    </source>
</evidence>
<name>A0A8H6I9L0_9AGAR</name>
<dbReference type="SUPFAM" id="SSF53098">
    <property type="entry name" value="Ribonuclease H-like"/>
    <property type="match status" value="1"/>
</dbReference>
<organism evidence="1 2">
    <name type="scientific">Ephemerocybe angulata</name>
    <dbReference type="NCBI Taxonomy" id="980116"/>
    <lineage>
        <taxon>Eukaryota</taxon>
        <taxon>Fungi</taxon>
        <taxon>Dikarya</taxon>
        <taxon>Basidiomycota</taxon>
        <taxon>Agaricomycotina</taxon>
        <taxon>Agaricomycetes</taxon>
        <taxon>Agaricomycetidae</taxon>
        <taxon>Agaricales</taxon>
        <taxon>Agaricineae</taxon>
        <taxon>Psathyrellaceae</taxon>
        <taxon>Ephemerocybe</taxon>
    </lineage>
</organism>
<feature type="non-terminal residue" evidence="1">
    <location>
        <position position="132"/>
    </location>
</feature>
<dbReference type="OrthoDB" id="3359487at2759"/>
<dbReference type="Proteomes" id="UP000521943">
    <property type="component" value="Unassembled WGS sequence"/>
</dbReference>
<dbReference type="InterPro" id="IPR012337">
    <property type="entry name" value="RNaseH-like_sf"/>
</dbReference>
<reference evidence="1 2" key="1">
    <citation type="submission" date="2020-07" db="EMBL/GenBank/DDBJ databases">
        <title>Comparative genomics of pyrophilous fungi reveals a link between fire events and developmental genes.</title>
        <authorList>
            <consortium name="DOE Joint Genome Institute"/>
            <person name="Steindorff A.S."/>
            <person name="Carver A."/>
            <person name="Calhoun S."/>
            <person name="Stillman K."/>
            <person name="Liu H."/>
            <person name="Lipzen A."/>
            <person name="Pangilinan J."/>
            <person name="Labutti K."/>
            <person name="Bruns T.D."/>
            <person name="Grigoriev I.V."/>
        </authorList>
    </citation>
    <scope>NUCLEOTIDE SEQUENCE [LARGE SCALE GENOMIC DNA]</scope>
    <source>
        <strain evidence="1 2">CBS 144469</strain>
    </source>
</reference>
<protein>
    <submittedName>
        <fullName evidence="1">Uncharacterized protein</fullName>
    </submittedName>
</protein>
<sequence length="132" mass="15105">FALDHGEIIDIIVEDKALGLRDFELGEEEWVTVKELCDVLKVFKDATMFFSCGTPNLANVIPTMDQVDQILTSNSLNDTTFSAPIRVTCSLAKKTLNCYYDKTDYLETYRIAMVLHPCYKLEYFRTAGWDND</sequence>
<gene>
    <name evidence="1" type="ORF">DFP72DRAFT_803440</name>
</gene>
<accession>A0A8H6I9L0</accession>
<dbReference type="EMBL" id="JACGCI010000009">
    <property type="protein sequence ID" value="KAF6761443.1"/>
    <property type="molecule type" value="Genomic_DNA"/>
</dbReference>
<dbReference type="AlphaFoldDB" id="A0A8H6I9L0"/>
<proteinExistence type="predicted"/>
<evidence type="ECO:0000313" key="1">
    <source>
        <dbReference type="EMBL" id="KAF6761443.1"/>
    </source>
</evidence>
<comment type="caution">
    <text evidence="1">The sequence shown here is derived from an EMBL/GenBank/DDBJ whole genome shotgun (WGS) entry which is preliminary data.</text>
</comment>